<keyword evidence="4" id="KW-1185">Reference proteome</keyword>
<organism evidence="3 4">
    <name type="scientific">Leucocoprinus leucothites</name>
    <dbReference type="NCBI Taxonomy" id="201217"/>
    <lineage>
        <taxon>Eukaryota</taxon>
        <taxon>Fungi</taxon>
        <taxon>Dikarya</taxon>
        <taxon>Basidiomycota</taxon>
        <taxon>Agaricomycotina</taxon>
        <taxon>Agaricomycetes</taxon>
        <taxon>Agaricomycetidae</taxon>
        <taxon>Agaricales</taxon>
        <taxon>Agaricineae</taxon>
        <taxon>Agaricaceae</taxon>
        <taxon>Leucocoprinus</taxon>
    </lineage>
</organism>
<dbReference type="AlphaFoldDB" id="A0A8H5D083"/>
<dbReference type="OrthoDB" id="5967843at2759"/>
<reference evidence="3 4" key="1">
    <citation type="journal article" date="2020" name="ISME J.">
        <title>Uncovering the hidden diversity of litter-decomposition mechanisms in mushroom-forming fungi.</title>
        <authorList>
            <person name="Floudas D."/>
            <person name="Bentzer J."/>
            <person name="Ahren D."/>
            <person name="Johansson T."/>
            <person name="Persson P."/>
            <person name="Tunlid A."/>
        </authorList>
    </citation>
    <scope>NUCLEOTIDE SEQUENCE [LARGE SCALE GENOMIC DNA]</scope>
    <source>
        <strain evidence="3 4">CBS 146.42</strain>
    </source>
</reference>
<accession>A0A8H5D083</accession>
<name>A0A8H5D083_9AGAR</name>
<gene>
    <name evidence="3" type="ORF">D9756_008303</name>
</gene>
<evidence type="ECO:0000313" key="4">
    <source>
        <dbReference type="Proteomes" id="UP000559027"/>
    </source>
</evidence>
<proteinExistence type="predicted"/>
<keyword evidence="1" id="KW-0677">Repeat</keyword>
<dbReference type="PANTHER" id="PTHR10039">
    <property type="entry name" value="AMELOGENIN"/>
    <property type="match status" value="1"/>
</dbReference>
<comment type="caution">
    <text evidence="3">The sequence shown here is derived from an EMBL/GenBank/DDBJ whole genome shotgun (WGS) entry which is preliminary data.</text>
</comment>
<dbReference type="InterPro" id="IPR027417">
    <property type="entry name" value="P-loop_NTPase"/>
</dbReference>
<dbReference type="PANTHER" id="PTHR10039:SF16">
    <property type="entry name" value="GPI INOSITOL-DEACYLASE"/>
    <property type="match status" value="1"/>
</dbReference>
<dbReference type="EMBL" id="JAACJO010000013">
    <property type="protein sequence ID" value="KAF5351231.1"/>
    <property type="molecule type" value="Genomic_DNA"/>
</dbReference>
<dbReference type="Gene3D" id="3.40.50.300">
    <property type="entry name" value="P-loop containing nucleotide triphosphate hydrolases"/>
    <property type="match status" value="1"/>
</dbReference>
<evidence type="ECO:0000256" key="1">
    <source>
        <dbReference type="ARBA" id="ARBA00022737"/>
    </source>
</evidence>
<evidence type="ECO:0000259" key="2">
    <source>
        <dbReference type="Pfam" id="PF24883"/>
    </source>
</evidence>
<evidence type="ECO:0000313" key="3">
    <source>
        <dbReference type="EMBL" id="KAF5351231.1"/>
    </source>
</evidence>
<dbReference type="Proteomes" id="UP000559027">
    <property type="component" value="Unassembled WGS sequence"/>
</dbReference>
<protein>
    <recommendedName>
        <fullName evidence="2">Nephrocystin 3-like N-terminal domain-containing protein</fullName>
    </recommendedName>
</protein>
<feature type="domain" description="Nephrocystin 3-like N-terminal" evidence="2">
    <location>
        <begin position="91"/>
        <end position="259"/>
    </location>
</feature>
<sequence length="738" mass="83241">MVTSSPTTNAFFRNAHDVVFHNPTIVDSSSHVKIKVNEIREKPGLRDLLNHSMRDAFHDSSGRWPPPRCHYGTRQDIITGIVDWGHGLSEHPEFLLWMHGPFGVGKSAIAQSCAEELAAQNHLGASLFFSRPNKRNDPNRIFTSIAYQIATKCPEICDILDRAILNDPSLLTASLPVQFEELLVKPIHQIKPDQAGIEGWVIVVDGLDECSRRTDKSRMTNLDKSSGPDGFNAQLEFIKIIATSIRDKTTPFRWFITSRPEPHIEHRMESPFVSSILYSLDLPLSPKDDHDILTFFVKELNKISEQHGLSATWHSEADVAVLVKLTAGLWVYAATVARFIGSPMSLGPVSQLRLVLSLGRDSESGESKPTNPLTQLDLFYHLIMQQVPSSIVSTVQKILLLNWVYGAPEVDKVLELANVFELSEEEFRVACGFLRSVLRLDDSDKAPIKFYHSSFMEFMEDWNRSKEFCIYKSCLAELRQEVLGRINRVHSQIKGKGDFKILLIVVAFFDLSSTFPEGLSVNITAPLPFSHADNILLVYHSLIQSLIRLCDSAQCTITPSFAASLQKFPFPLIGCVLKDSPFGEIVLNWYMCKRNLPQSLADKIIRSSRNPLYYFRRPSYARFDRPILLGNGKHKLVCWQSDLDYVLLVQVQIITILSLKLCRLLYQDAPAQSSPSSRRLPPLSPSAFPFPLSIPDAPFLSPFYTFLLLLATHISHSASPLQRNRVRICHPTDRSPNI</sequence>
<dbReference type="SUPFAM" id="SSF52540">
    <property type="entry name" value="P-loop containing nucleoside triphosphate hydrolases"/>
    <property type="match status" value="1"/>
</dbReference>
<dbReference type="InterPro" id="IPR056884">
    <property type="entry name" value="NPHP3-like_N"/>
</dbReference>
<dbReference type="Pfam" id="PF24883">
    <property type="entry name" value="NPHP3_N"/>
    <property type="match status" value="1"/>
</dbReference>